<dbReference type="Proteomes" id="UP001591681">
    <property type="component" value="Unassembled WGS sequence"/>
</dbReference>
<accession>A0ABD1K8R4</accession>
<dbReference type="AlphaFoldDB" id="A0ABD1K8R4"/>
<dbReference type="InterPro" id="IPR008906">
    <property type="entry name" value="HATC_C_dom"/>
</dbReference>
<dbReference type="PANTHER" id="PTHR46169:SF15">
    <property type="entry name" value="INNER CENTROMERE PROTEIN A-LIKE ISOFORM X1-RELATED"/>
    <property type="match status" value="1"/>
</dbReference>
<keyword evidence="3" id="KW-1185">Reference proteome</keyword>
<sequence length="298" mass="33657">MVSRLLEQRWPVTATLSDSTVTQRDKQYLDLKADQWGLLEELCTALKPFECATVFLSGDKYTTISAVPPLVQGLVKSTQSAAFETAAMQAFQRTAKEQLQQRWKNDTTFSETTPSTVILSSALDPRFRKLKFLTSEQVFNVQNKIQTYALRVSQEMHAHDNVHDQASSTSTITKAASGSTTLDTLFDFGTSSEEEQREVEAEDLQSQVRNEVLSYFGEKPLAKEENPLHWWKANEYRYPTLARLAKTYLCIPCTSTPSERFFSAAGNIASRKRASLSPEHLDMLTFLHCNAKFVSQCK</sequence>
<dbReference type="EMBL" id="JBHFQA010000007">
    <property type="protein sequence ID" value="KAL2095528.1"/>
    <property type="molecule type" value="Genomic_DNA"/>
</dbReference>
<gene>
    <name evidence="2" type="ORF">ACEWY4_007676</name>
</gene>
<evidence type="ECO:0000259" key="1">
    <source>
        <dbReference type="Pfam" id="PF05699"/>
    </source>
</evidence>
<evidence type="ECO:0000313" key="3">
    <source>
        <dbReference type="Proteomes" id="UP001591681"/>
    </source>
</evidence>
<proteinExistence type="predicted"/>
<dbReference type="PANTHER" id="PTHR46169">
    <property type="entry name" value="DNA REPLICATION-RELATED ELEMENT FACTOR, ISOFORM A"/>
    <property type="match status" value="1"/>
</dbReference>
<feature type="domain" description="HAT C-terminal dimerisation" evidence="1">
    <location>
        <begin position="214"/>
        <end position="288"/>
    </location>
</feature>
<evidence type="ECO:0000313" key="2">
    <source>
        <dbReference type="EMBL" id="KAL2095528.1"/>
    </source>
</evidence>
<dbReference type="Pfam" id="PF05699">
    <property type="entry name" value="Dimer_Tnp_hAT"/>
    <property type="match status" value="1"/>
</dbReference>
<organism evidence="2 3">
    <name type="scientific">Coilia grayii</name>
    <name type="common">Gray's grenadier anchovy</name>
    <dbReference type="NCBI Taxonomy" id="363190"/>
    <lineage>
        <taxon>Eukaryota</taxon>
        <taxon>Metazoa</taxon>
        <taxon>Chordata</taxon>
        <taxon>Craniata</taxon>
        <taxon>Vertebrata</taxon>
        <taxon>Euteleostomi</taxon>
        <taxon>Actinopterygii</taxon>
        <taxon>Neopterygii</taxon>
        <taxon>Teleostei</taxon>
        <taxon>Clupei</taxon>
        <taxon>Clupeiformes</taxon>
        <taxon>Clupeoidei</taxon>
        <taxon>Engraulidae</taxon>
        <taxon>Coilinae</taxon>
        <taxon>Coilia</taxon>
    </lineage>
</organism>
<name>A0ABD1K8R4_9TELE</name>
<comment type="caution">
    <text evidence="2">The sequence shown here is derived from an EMBL/GenBank/DDBJ whole genome shotgun (WGS) entry which is preliminary data.</text>
</comment>
<protein>
    <recommendedName>
        <fullName evidence="1">HAT C-terminal dimerisation domain-containing protein</fullName>
    </recommendedName>
</protein>
<dbReference type="InterPro" id="IPR052717">
    <property type="entry name" value="Vacuolar_transposase_reg"/>
</dbReference>
<dbReference type="SUPFAM" id="SSF53098">
    <property type="entry name" value="Ribonuclease H-like"/>
    <property type="match status" value="1"/>
</dbReference>
<reference evidence="2 3" key="1">
    <citation type="submission" date="2024-09" db="EMBL/GenBank/DDBJ databases">
        <title>A chromosome-level genome assembly of Gray's grenadier anchovy, Coilia grayii.</title>
        <authorList>
            <person name="Fu Z."/>
        </authorList>
    </citation>
    <scope>NUCLEOTIDE SEQUENCE [LARGE SCALE GENOMIC DNA]</scope>
    <source>
        <strain evidence="2">G4</strain>
        <tissue evidence="2">Muscle</tissue>
    </source>
</reference>
<dbReference type="InterPro" id="IPR012337">
    <property type="entry name" value="RNaseH-like_sf"/>
</dbReference>